<dbReference type="EMBL" id="JBHUGF010000010">
    <property type="protein sequence ID" value="MFD1990061.1"/>
    <property type="molecule type" value="Genomic_DNA"/>
</dbReference>
<reference evidence="3" key="1">
    <citation type="journal article" date="2019" name="Int. J. Syst. Evol. Microbiol.">
        <title>The Global Catalogue of Microorganisms (GCM) 10K type strain sequencing project: providing services to taxonomists for standard genome sequencing and annotation.</title>
        <authorList>
            <consortium name="The Broad Institute Genomics Platform"/>
            <consortium name="The Broad Institute Genome Sequencing Center for Infectious Disease"/>
            <person name="Wu L."/>
            <person name="Ma J."/>
        </authorList>
    </citation>
    <scope>NUCLEOTIDE SEQUENCE [LARGE SCALE GENOMIC DNA]</scope>
    <source>
        <strain evidence="3">CGMCC 1.15067</strain>
    </source>
</reference>
<accession>A0ABW4URV8</accession>
<proteinExistence type="predicted"/>
<sequence length="251" mass="29354">MIILRDKKSNVVMQKMFDDGCQIHGHVQVGIKHNYNTTMKYEDAEQLFTESEVQKKIESAVAEHEKSMQDTLQGYYDNEQQLLSQIEELKAKLTELQNDALEQWYDEERKLKQTIGKMLIENNELKAKLPQPVEVSKQWADAIEWVKKAQELGSEFQLVFKFFDDWNLIFLSGEHYDHEEMSIPFEIRKSLGEMPFNARLNIIKNGYTVKPEPLREGIASLVARYTNDDGIKDETDLIDKLAEYARDHFSE</sequence>
<organism evidence="2 3">
    <name type="scientific">Paenibacillus nicotianae</name>
    <dbReference type="NCBI Taxonomy" id="1526551"/>
    <lineage>
        <taxon>Bacteria</taxon>
        <taxon>Bacillati</taxon>
        <taxon>Bacillota</taxon>
        <taxon>Bacilli</taxon>
        <taxon>Bacillales</taxon>
        <taxon>Paenibacillaceae</taxon>
        <taxon>Paenibacillus</taxon>
    </lineage>
</organism>
<comment type="caution">
    <text evidence="2">The sequence shown here is derived from an EMBL/GenBank/DDBJ whole genome shotgun (WGS) entry which is preliminary data.</text>
</comment>
<dbReference type="RefSeq" id="WP_204823769.1">
    <property type="nucleotide sequence ID" value="NZ_JBHUGF010000010.1"/>
</dbReference>
<dbReference type="Proteomes" id="UP001597403">
    <property type="component" value="Unassembled WGS sequence"/>
</dbReference>
<name>A0ABW4URV8_9BACL</name>
<evidence type="ECO:0000256" key="1">
    <source>
        <dbReference type="SAM" id="Coils"/>
    </source>
</evidence>
<evidence type="ECO:0000313" key="3">
    <source>
        <dbReference type="Proteomes" id="UP001597403"/>
    </source>
</evidence>
<keyword evidence="1" id="KW-0175">Coiled coil</keyword>
<evidence type="ECO:0000313" key="2">
    <source>
        <dbReference type="EMBL" id="MFD1990061.1"/>
    </source>
</evidence>
<feature type="coiled-coil region" evidence="1">
    <location>
        <begin position="72"/>
        <end position="103"/>
    </location>
</feature>
<gene>
    <name evidence="2" type="ORF">ACFSGI_08825</name>
</gene>
<keyword evidence="3" id="KW-1185">Reference proteome</keyword>
<protein>
    <submittedName>
        <fullName evidence="2">Uncharacterized protein</fullName>
    </submittedName>
</protein>